<gene>
    <name evidence="2" type="ORF">ACA1_141990</name>
</gene>
<reference evidence="2 3" key="1">
    <citation type="journal article" date="2013" name="Genome Biol.">
        <title>Genome of Acanthamoeba castellanii highlights extensive lateral gene transfer and early evolution of tyrosine kinase signaling.</title>
        <authorList>
            <person name="Clarke M."/>
            <person name="Lohan A.J."/>
            <person name="Liu B."/>
            <person name="Lagkouvardos I."/>
            <person name="Roy S."/>
            <person name="Zafar N."/>
            <person name="Bertelli C."/>
            <person name="Schilde C."/>
            <person name="Kianianmomeni A."/>
            <person name="Burglin T.R."/>
            <person name="Frech C."/>
            <person name="Turcotte B."/>
            <person name="Kopec K.O."/>
            <person name="Synnott J.M."/>
            <person name="Choo C."/>
            <person name="Paponov I."/>
            <person name="Finkler A."/>
            <person name="Soon Heng Tan C."/>
            <person name="Hutchins A.P."/>
            <person name="Weinmeier T."/>
            <person name="Rattei T."/>
            <person name="Chu J.S."/>
            <person name="Gimenez G."/>
            <person name="Irimia M."/>
            <person name="Rigden D.J."/>
            <person name="Fitzpatrick D.A."/>
            <person name="Lorenzo-Morales J."/>
            <person name="Bateman A."/>
            <person name="Chiu C.H."/>
            <person name="Tang P."/>
            <person name="Hegemann P."/>
            <person name="Fromm H."/>
            <person name="Raoult D."/>
            <person name="Greub G."/>
            <person name="Miranda-Saavedra D."/>
            <person name="Chen N."/>
            <person name="Nash P."/>
            <person name="Ginger M.L."/>
            <person name="Horn M."/>
            <person name="Schaap P."/>
            <person name="Caler L."/>
            <person name="Loftus B."/>
        </authorList>
    </citation>
    <scope>NUCLEOTIDE SEQUENCE [LARGE SCALE GENOMIC DNA]</scope>
    <source>
        <strain evidence="2 3">Neff</strain>
    </source>
</reference>
<dbReference type="EMBL" id="KB007883">
    <property type="protein sequence ID" value="ELR22509.1"/>
    <property type="molecule type" value="Genomic_DNA"/>
</dbReference>
<keyword evidence="1" id="KW-0732">Signal</keyword>
<accession>L8HAF1</accession>
<dbReference type="AlphaFoldDB" id="L8HAF1"/>
<proteinExistence type="predicted"/>
<organism evidence="2 3">
    <name type="scientific">Acanthamoeba castellanii (strain ATCC 30010 / Neff)</name>
    <dbReference type="NCBI Taxonomy" id="1257118"/>
    <lineage>
        <taxon>Eukaryota</taxon>
        <taxon>Amoebozoa</taxon>
        <taxon>Discosea</taxon>
        <taxon>Longamoebia</taxon>
        <taxon>Centramoebida</taxon>
        <taxon>Acanthamoebidae</taxon>
        <taxon>Acanthamoeba</taxon>
    </lineage>
</organism>
<dbReference type="GeneID" id="14923436"/>
<feature type="chain" id="PRO_5003991057" evidence="1">
    <location>
        <begin position="20"/>
        <end position="113"/>
    </location>
</feature>
<name>L8HAF1_ACACF</name>
<evidence type="ECO:0000313" key="3">
    <source>
        <dbReference type="Proteomes" id="UP000011083"/>
    </source>
</evidence>
<dbReference type="Proteomes" id="UP000011083">
    <property type="component" value="Unassembled WGS sequence"/>
</dbReference>
<evidence type="ECO:0000313" key="2">
    <source>
        <dbReference type="EMBL" id="ELR22509.1"/>
    </source>
</evidence>
<sequence length="113" mass="11683">MKVFIVVACLCLFAQAIVGQEDPLTVTAPSPSFAYSGEAVGTFLGDITVKTTPTGTTVAPSIVPIPLITIVPSPLITIKPSPLITVAPFKKTATVVALTSSATSLQSFLSFLF</sequence>
<feature type="signal peptide" evidence="1">
    <location>
        <begin position="1"/>
        <end position="19"/>
    </location>
</feature>
<dbReference type="VEuPathDB" id="AmoebaDB:ACA1_141990"/>
<evidence type="ECO:0000256" key="1">
    <source>
        <dbReference type="SAM" id="SignalP"/>
    </source>
</evidence>
<protein>
    <submittedName>
        <fullName evidence="2">Uncharacterized protein</fullName>
    </submittedName>
</protein>
<dbReference type="KEGG" id="acan:ACA1_141990"/>
<dbReference type="RefSeq" id="XP_004349597.1">
    <property type="nucleotide sequence ID" value="XM_004349547.1"/>
</dbReference>
<keyword evidence="3" id="KW-1185">Reference proteome</keyword>